<keyword evidence="2" id="KW-1185">Reference proteome</keyword>
<dbReference type="AlphaFoldDB" id="A0A8X6JLC5"/>
<sequence length="71" mass="8369">MGQALRERDDQKTMKAKMWKKVRLKLRKSHRYYQNLGIVFLNGENQPKENVYEDFGSEGKAPPMHCGTEVR</sequence>
<dbReference type="OrthoDB" id="7866065at2759"/>
<gene>
    <name evidence="1" type="ORF">TNCT_26821</name>
</gene>
<accession>A0A8X6JLC5</accession>
<organism evidence="1 2">
    <name type="scientific">Trichonephila clavata</name>
    <name type="common">Joro spider</name>
    <name type="synonym">Nephila clavata</name>
    <dbReference type="NCBI Taxonomy" id="2740835"/>
    <lineage>
        <taxon>Eukaryota</taxon>
        <taxon>Metazoa</taxon>
        <taxon>Ecdysozoa</taxon>
        <taxon>Arthropoda</taxon>
        <taxon>Chelicerata</taxon>
        <taxon>Arachnida</taxon>
        <taxon>Araneae</taxon>
        <taxon>Araneomorphae</taxon>
        <taxon>Entelegynae</taxon>
        <taxon>Araneoidea</taxon>
        <taxon>Nephilidae</taxon>
        <taxon>Trichonephila</taxon>
    </lineage>
</organism>
<protein>
    <submittedName>
        <fullName evidence="1">Uncharacterized protein</fullName>
    </submittedName>
</protein>
<name>A0A8X6JLC5_TRICU</name>
<dbReference type="EMBL" id="BMAO01009311">
    <property type="protein sequence ID" value="GFR30038.1"/>
    <property type="molecule type" value="Genomic_DNA"/>
</dbReference>
<evidence type="ECO:0000313" key="1">
    <source>
        <dbReference type="EMBL" id="GFR30038.1"/>
    </source>
</evidence>
<evidence type="ECO:0000313" key="2">
    <source>
        <dbReference type="Proteomes" id="UP000887116"/>
    </source>
</evidence>
<dbReference type="Proteomes" id="UP000887116">
    <property type="component" value="Unassembled WGS sequence"/>
</dbReference>
<reference evidence="1" key="1">
    <citation type="submission" date="2020-07" db="EMBL/GenBank/DDBJ databases">
        <title>Multicomponent nature underlies the extraordinary mechanical properties of spider dragline silk.</title>
        <authorList>
            <person name="Kono N."/>
            <person name="Nakamura H."/>
            <person name="Mori M."/>
            <person name="Yoshida Y."/>
            <person name="Ohtoshi R."/>
            <person name="Malay A.D."/>
            <person name="Moran D.A.P."/>
            <person name="Tomita M."/>
            <person name="Numata K."/>
            <person name="Arakawa K."/>
        </authorList>
    </citation>
    <scope>NUCLEOTIDE SEQUENCE</scope>
</reference>
<comment type="caution">
    <text evidence="1">The sequence shown here is derived from an EMBL/GenBank/DDBJ whole genome shotgun (WGS) entry which is preliminary data.</text>
</comment>
<proteinExistence type="predicted"/>